<evidence type="ECO:0000256" key="1">
    <source>
        <dbReference type="SAM" id="Coils"/>
    </source>
</evidence>
<dbReference type="EMBL" id="CAVNYO010000403">
    <property type="protein sequence ID" value="CAK5274554.1"/>
    <property type="molecule type" value="Genomic_DNA"/>
</dbReference>
<accession>A0AAD2K203</accession>
<proteinExistence type="predicted"/>
<comment type="caution">
    <text evidence="2">The sequence shown here is derived from an EMBL/GenBank/DDBJ whole genome shotgun (WGS) entry which is preliminary data.</text>
</comment>
<sequence>MSIPFPTNSAPFLTASSDRKLTGLLNKLVPSNITGTCTKIVSLLAFGEESFPEEAVAAASHVAHRIVGMAGTQPMHSSLYAQVCFGVADSLDAGGDAERRGHQFVGFVVHHLHEALAVKEIPTLLLFESNLQHVGLDVSIFAAEGTSKDDAACDHLDSTWVKIPHVHDSTETILEQPNVACGPREPPPSVVSAKEVVDAVSGLLCIPAADTEDATSYTAWLSNVQSIAQISETRRVETEIARAAERMHRIDLEERLEAAQKRENERDVRIRLGREREVELEAGIRRLELMVAALKIDLVEAEGRTRRARDTVMDEVLALLQTKRDGVRCEGGVEDSIDSMTPTVERLHLYA</sequence>
<evidence type="ECO:0000313" key="2">
    <source>
        <dbReference type="EMBL" id="CAK5274554.1"/>
    </source>
</evidence>
<organism evidence="2 3">
    <name type="scientific">Mycena citricolor</name>
    <dbReference type="NCBI Taxonomy" id="2018698"/>
    <lineage>
        <taxon>Eukaryota</taxon>
        <taxon>Fungi</taxon>
        <taxon>Dikarya</taxon>
        <taxon>Basidiomycota</taxon>
        <taxon>Agaricomycotina</taxon>
        <taxon>Agaricomycetes</taxon>
        <taxon>Agaricomycetidae</taxon>
        <taxon>Agaricales</taxon>
        <taxon>Marasmiineae</taxon>
        <taxon>Mycenaceae</taxon>
        <taxon>Mycena</taxon>
    </lineage>
</organism>
<dbReference type="AlphaFoldDB" id="A0AAD2K203"/>
<feature type="coiled-coil region" evidence="1">
    <location>
        <begin position="242"/>
        <end position="304"/>
    </location>
</feature>
<evidence type="ECO:0000313" key="3">
    <source>
        <dbReference type="Proteomes" id="UP001295794"/>
    </source>
</evidence>
<keyword evidence="3" id="KW-1185">Reference proteome</keyword>
<protein>
    <submittedName>
        <fullName evidence="2">Uncharacterized protein</fullName>
    </submittedName>
</protein>
<dbReference type="Proteomes" id="UP001295794">
    <property type="component" value="Unassembled WGS sequence"/>
</dbReference>
<reference evidence="2" key="1">
    <citation type="submission" date="2023-11" db="EMBL/GenBank/DDBJ databases">
        <authorList>
            <person name="De Vega J J."/>
            <person name="De Vega J J."/>
        </authorList>
    </citation>
    <scope>NUCLEOTIDE SEQUENCE</scope>
</reference>
<name>A0AAD2K203_9AGAR</name>
<gene>
    <name evidence="2" type="ORF">MYCIT1_LOCUS21794</name>
</gene>
<keyword evidence="1" id="KW-0175">Coiled coil</keyword>